<dbReference type="AlphaFoldDB" id="F5S698"/>
<organism evidence="1 2">
    <name type="scientific">Kingella kingae ATCC 23330</name>
    <dbReference type="NCBI Taxonomy" id="887327"/>
    <lineage>
        <taxon>Bacteria</taxon>
        <taxon>Pseudomonadati</taxon>
        <taxon>Pseudomonadota</taxon>
        <taxon>Betaproteobacteria</taxon>
        <taxon>Neisseriales</taxon>
        <taxon>Neisseriaceae</taxon>
        <taxon>Kingella</taxon>
    </lineage>
</organism>
<proteinExistence type="predicted"/>
<sequence length="44" mass="5045">MSAVQSDSIAERADNIEIFSSVREAHHEEMRQRWGFAKVSACTY</sequence>
<dbReference type="Proteomes" id="UP000004207">
    <property type="component" value="Unassembled WGS sequence"/>
</dbReference>
<comment type="caution">
    <text evidence="1">The sequence shown here is derived from an EMBL/GenBank/DDBJ whole genome shotgun (WGS) entry which is preliminary data.</text>
</comment>
<protein>
    <submittedName>
        <fullName evidence="1">Uncharacterized protein</fullName>
    </submittedName>
</protein>
<keyword evidence="2" id="KW-1185">Reference proteome</keyword>
<gene>
    <name evidence="1" type="ORF">HMPREF0476_0731</name>
</gene>
<evidence type="ECO:0000313" key="2">
    <source>
        <dbReference type="Proteomes" id="UP000004207"/>
    </source>
</evidence>
<accession>F5S698</accession>
<evidence type="ECO:0000313" key="1">
    <source>
        <dbReference type="EMBL" id="EGK10577.1"/>
    </source>
</evidence>
<dbReference type="EMBL" id="AFHS01000020">
    <property type="protein sequence ID" value="EGK10577.1"/>
    <property type="molecule type" value="Genomic_DNA"/>
</dbReference>
<reference evidence="1 2" key="1">
    <citation type="submission" date="2011-04" db="EMBL/GenBank/DDBJ databases">
        <authorList>
            <person name="Muzny D."/>
            <person name="Qin X."/>
            <person name="Deng J."/>
            <person name="Jiang H."/>
            <person name="Liu Y."/>
            <person name="Qu J."/>
            <person name="Song X.-Z."/>
            <person name="Zhang L."/>
            <person name="Thornton R."/>
            <person name="Coyle M."/>
            <person name="Francisco L."/>
            <person name="Jackson L."/>
            <person name="Javaid M."/>
            <person name="Korchina V."/>
            <person name="Kovar C."/>
            <person name="Mata R."/>
            <person name="Mathew T."/>
            <person name="Ngo R."/>
            <person name="Nguyen L."/>
            <person name="Nguyen N."/>
            <person name="Okwuonu G."/>
            <person name="Ongeri F."/>
            <person name="Pham C."/>
            <person name="Simmons D."/>
            <person name="Wilczek-Boney K."/>
            <person name="Hale W."/>
            <person name="Jakkamsetti A."/>
            <person name="Pham P."/>
            <person name="Ruth R."/>
            <person name="San Lucas F."/>
            <person name="Warren J."/>
            <person name="Zhang J."/>
            <person name="Zhao Z."/>
            <person name="Zhou C."/>
            <person name="Zhu D."/>
            <person name="Lee S."/>
            <person name="Bess C."/>
            <person name="Blankenburg K."/>
            <person name="Forbes L."/>
            <person name="Fu Q."/>
            <person name="Gubbala S."/>
            <person name="Hirani K."/>
            <person name="Jayaseelan J.C."/>
            <person name="Lara F."/>
            <person name="Munidasa M."/>
            <person name="Palculict T."/>
            <person name="Patil S."/>
            <person name="Pu L.-L."/>
            <person name="Saada N."/>
            <person name="Tang L."/>
            <person name="Weissenberger G."/>
            <person name="Zhu Y."/>
            <person name="Hemphill L."/>
            <person name="Shang Y."/>
            <person name="Youmans B."/>
            <person name="Ayvaz T."/>
            <person name="Ross M."/>
            <person name="Santibanez J."/>
            <person name="Aqrawi P."/>
            <person name="Gross S."/>
            <person name="Joshi V."/>
            <person name="Fowler G."/>
            <person name="Nazareth L."/>
            <person name="Reid J."/>
            <person name="Worley K."/>
            <person name="Petrosino J."/>
            <person name="Highlander S."/>
            <person name="Gibbs R."/>
        </authorList>
    </citation>
    <scope>NUCLEOTIDE SEQUENCE [LARGE SCALE GENOMIC DNA]</scope>
    <source>
        <strain evidence="1 2">ATCC 23330</strain>
    </source>
</reference>
<dbReference type="STRING" id="504.KKKWG1_1123"/>
<dbReference type="HOGENOM" id="CLU_3217379_0_0_4"/>
<name>F5S698_KINKI</name>